<dbReference type="PANTHER" id="PTHR30026:SF20">
    <property type="entry name" value="OUTER MEMBRANE PROTEIN TOLC"/>
    <property type="match status" value="1"/>
</dbReference>
<comment type="subcellular location">
    <subcellularLocation>
        <location evidence="1">Cell outer membrane</location>
    </subcellularLocation>
</comment>
<evidence type="ECO:0000256" key="1">
    <source>
        <dbReference type="ARBA" id="ARBA00004442"/>
    </source>
</evidence>
<feature type="coiled-coil region" evidence="8">
    <location>
        <begin position="353"/>
        <end position="384"/>
    </location>
</feature>
<evidence type="ECO:0000256" key="8">
    <source>
        <dbReference type="SAM" id="Coils"/>
    </source>
</evidence>
<evidence type="ECO:0000313" key="9">
    <source>
        <dbReference type="EMBL" id="WPU91581.1"/>
    </source>
</evidence>
<dbReference type="Proteomes" id="UP001324380">
    <property type="component" value="Chromosome"/>
</dbReference>
<evidence type="ECO:0000313" key="10">
    <source>
        <dbReference type="Proteomes" id="UP001324380"/>
    </source>
</evidence>
<gene>
    <name evidence="9" type="ORF">SNE25_19890</name>
</gene>
<proteinExistence type="inferred from homology"/>
<evidence type="ECO:0000256" key="3">
    <source>
        <dbReference type="ARBA" id="ARBA00022448"/>
    </source>
</evidence>
<keyword evidence="8" id="KW-0175">Coiled coil</keyword>
<evidence type="ECO:0000256" key="2">
    <source>
        <dbReference type="ARBA" id="ARBA00007613"/>
    </source>
</evidence>
<keyword evidence="4" id="KW-1134">Transmembrane beta strand</keyword>
<dbReference type="InterPro" id="IPR003423">
    <property type="entry name" value="OMP_efflux"/>
</dbReference>
<dbReference type="PANTHER" id="PTHR30026">
    <property type="entry name" value="OUTER MEMBRANE PROTEIN TOLC"/>
    <property type="match status" value="1"/>
</dbReference>
<dbReference type="InterPro" id="IPR051906">
    <property type="entry name" value="TolC-like"/>
</dbReference>
<comment type="similarity">
    <text evidence="2">Belongs to the outer membrane factor (OMF) (TC 1.B.17) family.</text>
</comment>
<protein>
    <submittedName>
        <fullName evidence="9">TolC family protein</fullName>
    </submittedName>
</protein>
<dbReference type="RefSeq" id="WP_321560747.1">
    <property type="nucleotide sequence ID" value="NZ_CP139558.1"/>
</dbReference>
<keyword evidence="10" id="KW-1185">Reference proteome</keyword>
<dbReference type="EMBL" id="CP139558">
    <property type="protein sequence ID" value="WPU91581.1"/>
    <property type="molecule type" value="Genomic_DNA"/>
</dbReference>
<evidence type="ECO:0000256" key="4">
    <source>
        <dbReference type="ARBA" id="ARBA00022452"/>
    </source>
</evidence>
<evidence type="ECO:0000256" key="7">
    <source>
        <dbReference type="ARBA" id="ARBA00023237"/>
    </source>
</evidence>
<dbReference type="Gene3D" id="1.20.1600.10">
    <property type="entry name" value="Outer membrane efflux proteins (OEP)"/>
    <property type="match status" value="1"/>
</dbReference>
<organism evidence="9 10">
    <name type="scientific">Mucilaginibacter sabulilitoris</name>
    <dbReference type="NCBI Taxonomy" id="1173583"/>
    <lineage>
        <taxon>Bacteria</taxon>
        <taxon>Pseudomonadati</taxon>
        <taxon>Bacteroidota</taxon>
        <taxon>Sphingobacteriia</taxon>
        <taxon>Sphingobacteriales</taxon>
        <taxon>Sphingobacteriaceae</taxon>
        <taxon>Mucilaginibacter</taxon>
    </lineage>
</organism>
<keyword evidence="3" id="KW-0813">Transport</keyword>
<evidence type="ECO:0000256" key="5">
    <source>
        <dbReference type="ARBA" id="ARBA00022692"/>
    </source>
</evidence>
<dbReference type="SUPFAM" id="SSF56954">
    <property type="entry name" value="Outer membrane efflux proteins (OEP)"/>
    <property type="match status" value="1"/>
</dbReference>
<name>A0ABZ0TG72_9SPHI</name>
<keyword evidence="5" id="KW-0812">Transmembrane</keyword>
<evidence type="ECO:0000256" key="6">
    <source>
        <dbReference type="ARBA" id="ARBA00023136"/>
    </source>
</evidence>
<reference evidence="9 10" key="1">
    <citation type="submission" date="2023-11" db="EMBL/GenBank/DDBJ databases">
        <title>Analysis of the Genomes of Mucilaginibacter gossypii cycad 4 and M. sabulilitoris SNA2: microbes with the potential for plant growth promotion.</title>
        <authorList>
            <person name="Hirsch A.M."/>
            <person name="Humm E."/>
            <person name="Rubbi M."/>
            <person name="Del Vecchio G."/>
            <person name="Ha S.M."/>
            <person name="Pellegrini M."/>
            <person name="Gunsalus R.P."/>
        </authorList>
    </citation>
    <scope>NUCLEOTIDE SEQUENCE [LARGE SCALE GENOMIC DNA]</scope>
    <source>
        <strain evidence="9 10">SNA2</strain>
    </source>
</reference>
<accession>A0ABZ0TG72</accession>
<dbReference type="Pfam" id="PF02321">
    <property type="entry name" value="OEP"/>
    <property type="match status" value="1"/>
</dbReference>
<keyword evidence="7" id="KW-0998">Cell outer membrane</keyword>
<sequence length="451" mass="49637">MKTNAIGLIIKLTGMSFAVIFVLLHIAEAQIKADSGNVYLLSLQQAINISKTNNNLVKAAKSEESASNSDLKDAENNALPSIFAGANYQRYTSLTLYQGLNPVKSMPKYPTSDGADASVSANFNLYAGGRQKALKDEQSGKKNLASVNTQEQTGNVGLQVVAQYLDLVRLNDQRRFIKEQVIRAETRVKNITALYNNQKVTRSDLLRAELTLSAAGLDLEQAENDITIASQKLNILLGLSVSTGVSLLDSAAMPRPVAESLVPLVVEASKAAYAIRKTGEIIKIQDARIKSVKSGSSPSVSLYSAYGINYPNNIFFPPVDQAFSIGFVGFKVQYSISSIYQNKHKTAASRIRLQELQHEQQNISDNVRQEAESLLIKYKEAINRIAVNEKSVEQARVNYKIINAKYFNQLALLTDLLDADNLYQGTRYNLVQAQTGALFIYYKLLYTSGNL</sequence>
<keyword evidence="6" id="KW-0472">Membrane</keyword>
<feature type="coiled-coil region" evidence="8">
    <location>
        <begin position="167"/>
        <end position="225"/>
    </location>
</feature>